<proteinExistence type="inferred from homology"/>
<evidence type="ECO:0000256" key="6">
    <source>
        <dbReference type="SAM" id="MobiDB-lite"/>
    </source>
</evidence>
<evidence type="ECO:0000256" key="3">
    <source>
        <dbReference type="ARBA" id="ARBA00022691"/>
    </source>
</evidence>
<accession>A0AAW0SYV5</accession>
<feature type="domain" description="SAM-dependent MTase RsmB/NOP-type" evidence="7">
    <location>
        <begin position="344"/>
        <end position="530"/>
    </location>
</feature>
<name>A0AAW0SYV5_SCYPA</name>
<keyword evidence="4 5" id="KW-0694">RNA-binding</keyword>
<dbReference type="GO" id="GO:0001510">
    <property type="term" value="P:RNA methylation"/>
    <property type="evidence" value="ECO:0007669"/>
    <property type="project" value="InterPro"/>
</dbReference>
<evidence type="ECO:0000259" key="7">
    <source>
        <dbReference type="PROSITE" id="PS51686"/>
    </source>
</evidence>
<dbReference type="SUPFAM" id="SSF53335">
    <property type="entry name" value="S-adenosyl-L-methionine-dependent methyltransferases"/>
    <property type="match status" value="1"/>
</dbReference>
<dbReference type="InterPro" id="IPR023267">
    <property type="entry name" value="RCMT"/>
</dbReference>
<dbReference type="Proteomes" id="UP001487740">
    <property type="component" value="Unassembled WGS sequence"/>
</dbReference>
<dbReference type="Gene3D" id="3.40.50.150">
    <property type="entry name" value="Vaccinia Virus protein VP39"/>
    <property type="match status" value="1"/>
</dbReference>
<feature type="region of interest" description="Disordered" evidence="6">
    <location>
        <begin position="547"/>
        <end position="576"/>
    </location>
</feature>
<comment type="caution">
    <text evidence="5">Lacks conserved residue(s) required for the propagation of feature annotation.</text>
</comment>
<protein>
    <recommendedName>
        <fullName evidence="7">SAM-dependent MTase RsmB/NOP-type domain-containing protein</fullName>
    </recommendedName>
</protein>
<gene>
    <name evidence="8" type="ORF">O3P69_016621</name>
</gene>
<evidence type="ECO:0000256" key="2">
    <source>
        <dbReference type="ARBA" id="ARBA00022679"/>
    </source>
</evidence>
<dbReference type="GO" id="GO:0008173">
    <property type="term" value="F:RNA methyltransferase activity"/>
    <property type="evidence" value="ECO:0007669"/>
    <property type="project" value="InterPro"/>
</dbReference>
<keyword evidence="3 5" id="KW-0949">S-adenosyl-L-methionine</keyword>
<feature type="active site" description="Nucleophile" evidence="5">
    <location>
        <position position="459"/>
    </location>
</feature>
<evidence type="ECO:0000256" key="1">
    <source>
        <dbReference type="ARBA" id="ARBA00022603"/>
    </source>
</evidence>
<feature type="region of interest" description="Disordered" evidence="6">
    <location>
        <begin position="1"/>
        <end position="29"/>
    </location>
</feature>
<evidence type="ECO:0000256" key="5">
    <source>
        <dbReference type="PROSITE-ProRule" id="PRU01023"/>
    </source>
</evidence>
<dbReference type="AlphaFoldDB" id="A0AAW0SYV5"/>
<dbReference type="InterPro" id="IPR049560">
    <property type="entry name" value="MeTrfase_RsmB-F_NOP2_cat"/>
</dbReference>
<reference evidence="8 9" key="1">
    <citation type="submission" date="2023-03" db="EMBL/GenBank/DDBJ databases">
        <title>High-quality genome of Scylla paramamosain provides insights in environmental adaptation.</title>
        <authorList>
            <person name="Zhang L."/>
        </authorList>
    </citation>
    <scope>NUCLEOTIDE SEQUENCE [LARGE SCALE GENOMIC DNA]</scope>
    <source>
        <strain evidence="8">LZ_2023a</strain>
        <tissue evidence="8">Muscle</tissue>
    </source>
</reference>
<keyword evidence="1 5" id="KW-0489">Methyltransferase</keyword>
<dbReference type="InterPro" id="IPR029063">
    <property type="entry name" value="SAM-dependent_MTases_sf"/>
</dbReference>
<feature type="compositionally biased region" description="Basic and acidic residues" evidence="6">
    <location>
        <begin position="547"/>
        <end position="556"/>
    </location>
</feature>
<evidence type="ECO:0000256" key="4">
    <source>
        <dbReference type="ARBA" id="ARBA00022884"/>
    </source>
</evidence>
<keyword evidence="2 5" id="KW-0808">Transferase</keyword>
<dbReference type="PANTHER" id="PTHR22807">
    <property type="entry name" value="NOP2 YEAST -RELATED NOL1/NOP2/FMU SUN DOMAIN-CONTAINING"/>
    <property type="match status" value="1"/>
</dbReference>
<feature type="binding site" evidence="5">
    <location>
        <position position="402"/>
    </location>
    <ligand>
        <name>S-adenosyl-L-methionine</name>
        <dbReference type="ChEBI" id="CHEBI:59789"/>
    </ligand>
</feature>
<organism evidence="8 9">
    <name type="scientific">Scylla paramamosain</name>
    <name type="common">Mud crab</name>
    <dbReference type="NCBI Taxonomy" id="85552"/>
    <lineage>
        <taxon>Eukaryota</taxon>
        <taxon>Metazoa</taxon>
        <taxon>Ecdysozoa</taxon>
        <taxon>Arthropoda</taxon>
        <taxon>Crustacea</taxon>
        <taxon>Multicrustacea</taxon>
        <taxon>Malacostraca</taxon>
        <taxon>Eumalacostraca</taxon>
        <taxon>Eucarida</taxon>
        <taxon>Decapoda</taxon>
        <taxon>Pleocyemata</taxon>
        <taxon>Brachyura</taxon>
        <taxon>Eubrachyura</taxon>
        <taxon>Portunoidea</taxon>
        <taxon>Portunidae</taxon>
        <taxon>Portuninae</taxon>
        <taxon>Scylla</taxon>
    </lineage>
</organism>
<comment type="caution">
    <text evidence="8">The sequence shown here is derived from an EMBL/GenBank/DDBJ whole genome shotgun (WGS) entry which is preliminary data.</text>
</comment>
<feature type="compositionally biased region" description="Basic residues" evidence="6">
    <location>
        <begin position="557"/>
        <end position="566"/>
    </location>
</feature>
<evidence type="ECO:0000313" key="9">
    <source>
        <dbReference type="Proteomes" id="UP001487740"/>
    </source>
</evidence>
<comment type="similarity">
    <text evidence="5">Belongs to the class I-like SAM-binding methyltransferase superfamily. RsmB/NOP family.</text>
</comment>
<evidence type="ECO:0000313" key="8">
    <source>
        <dbReference type="EMBL" id="KAK8380097.1"/>
    </source>
</evidence>
<dbReference type="InterPro" id="IPR001678">
    <property type="entry name" value="MeTrfase_RsmB-F_NOP2_dom"/>
</dbReference>
<sequence>MDDAKTHKKRGSSQRRAFHQGHRGIPKPKHVLCASRGHRRARVMKGLVLRRKASDYDVKQAQRERYLFKKIILYETDKVDDLIEDFGAMLQVSPAPLPLPDPGPLMAESHHTGPMKTLKELCEVSGFSLHMLGRLTQVMGRQEAQRTLQAISFTPPVTFLRTNTLKISPKKMWQELVVGEVSAWLPRWSSVTMLALDDPVNPRPLIRKMISDGKCSQQKERKWQEISMPLERGAEGRHRQPGGKAASIKGPVTAAQSLTLFYSAYGSISSLVVMVLAAKAGEDVLELCATNSGKTLHIGEQSVVGKQRVVCGAPYTHVGNSPCVFVALLSSHNKLTTRLAQPTAAMQMNSSRLVANTLHKEEVQAMMDTNSRHDVQNCVVTCIEPALLAKRQAGRYQRVVVDAPSSGVGMVRLTPGTRVCCTIEDLHHISTRQRLLLLNGADCVRQGRTQNSYLVYTTCSVLAEENEDVVQHLLEARPQFKLVPTGLGIGVPGLTQYKTRSYHDDMWLTRRIYCHQHHMQGAFIAKFVLESKVNAVKTSTDKKLLLKQTSKQDQHTSKTKRDKKAKQSTGSGCKKGSHEWFKQTFIGEDGDDNYSDDD</sequence>
<dbReference type="PROSITE" id="PS51686">
    <property type="entry name" value="SAM_MT_RSMB_NOP"/>
    <property type="match status" value="1"/>
</dbReference>
<dbReference type="Pfam" id="PF01189">
    <property type="entry name" value="Methyltr_RsmB-F"/>
    <property type="match status" value="1"/>
</dbReference>
<dbReference type="EMBL" id="JARAKH010000042">
    <property type="protein sequence ID" value="KAK8380097.1"/>
    <property type="molecule type" value="Genomic_DNA"/>
</dbReference>
<dbReference type="PRINTS" id="PR02008">
    <property type="entry name" value="RCMTFAMILY"/>
</dbReference>
<keyword evidence="9" id="KW-1185">Reference proteome</keyword>
<dbReference type="PANTHER" id="PTHR22807:SF30">
    <property type="entry name" value="28S RRNA (CYTOSINE(4447)-C(5))-METHYLTRANSFERASE-RELATED"/>
    <property type="match status" value="1"/>
</dbReference>
<dbReference type="GO" id="GO:0003723">
    <property type="term" value="F:RNA binding"/>
    <property type="evidence" value="ECO:0007669"/>
    <property type="project" value="UniProtKB-UniRule"/>
</dbReference>